<dbReference type="Proteomes" id="UP001426770">
    <property type="component" value="Unassembled WGS sequence"/>
</dbReference>
<feature type="transmembrane region" description="Helical" evidence="8">
    <location>
        <begin position="278"/>
        <end position="298"/>
    </location>
</feature>
<evidence type="ECO:0000256" key="5">
    <source>
        <dbReference type="ARBA" id="ARBA00022692"/>
    </source>
</evidence>
<organism evidence="10 11">
    <name type="scientific">Demequina sediminis</name>
    <dbReference type="NCBI Taxonomy" id="1930058"/>
    <lineage>
        <taxon>Bacteria</taxon>
        <taxon>Bacillati</taxon>
        <taxon>Actinomycetota</taxon>
        <taxon>Actinomycetes</taxon>
        <taxon>Micrococcales</taxon>
        <taxon>Demequinaceae</taxon>
        <taxon>Demequina</taxon>
    </lineage>
</organism>
<keyword evidence="11" id="KW-1185">Reference proteome</keyword>
<evidence type="ECO:0000256" key="3">
    <source>
        <dbReference type="ARBA" id="ARBA00022676"/>
    </source>
</evidence>
<dbReference type="InterPro" id="IPR001173">
    <property type="entry name" value="Glyco_trans_2-like"/>
</dbReference>
<dbReference type="EMBL" id="BAABRR010000002">
    <property type="protein sequence ID" value="GAA5518231.1"/>
    <property type="molecule type" value="Genomic_DNA"/>
</dbReference>
<evidence type="ECO:0000313" key="10">
    <source>
        <dbReference type="EMBL" id="GAA5518231.1"/>
    </source>
</evidence>
<dbReference type="Pfam" id="PF00535">
    <property type="entry name" value="Glycos_transf_2"/>
    <property type="match status" value="1"/>
</dbReference>
<comment type="caution">
    <text evidence="10">The sequence shown here is derived from an EMBL/GenBank/DDBJ whole genome shotgun (WGS) entry which is preliminary data.</text>
</comment>
<sequence length="332" mass="36828">MIPSEPVVVRDDVFVSVVGVFDATTSNAIGIVSDVQRTLADRYTNFELVVVDNGLATAQVVALREELRTLSCVRVIRLSRRFDYETALFSGLDTAIGDFIVLFDPSLDPVAEIPLVVARVQSADIVQGVSVVPLTRGARAWGKALFYWYNSKILGIRIPAQSTYLTGFTRRAANTLLSARRRHRYLRHLIRHVGFEVVEFDYSPQTPSGENTSAGRKRPGSDFREAVEMITSYSLAPLRLVATTGVIVALANLGYAGYVILTYLLADGVERGWATTNLQLGIMFFFTFLSLAVVSEYIGRLLSEARNEPAYYLMEEIVSDQLIADETRRNVA</sequence>
<keyword evidence="4" id="KW-0808">Transferase</keyword>
<dbReference type="Gene3D" id="3.90.550.10">
    <property type="entry name" value="Spore Coat Polysaccharide Biosynthesis Protein SpsA, Chain A"/>
    <property type="match status" value="1"/>
</dbReference>
<evidence type="ECO:0000256" key="8">
    <source>
        <dbReference type="SAM" id="Phobius"/>
    </source>
</evidence>
<keyword evidence="7 8" id="KW-0472">Membrane</keyword>
<dbReference type="InterPro" id="IPR050256">
    <property type="entry name" value="Glycosyltransferase_2"/>
</dbReference>
<evidence type="ECO:0000256" key="1">
    <source>
        <dbReference type="ARBA" id="ARBA00004141"/>
    </source>
</evidence>
<comment type="similarity">
    <text evidence="2">Belongs to the glycosyltransferase 2 family.</text>
</comment>
<keyword evidence="3" id="KW-0328">Glycosyltransferase</keyword>
<dbReference type="PANTHER" id="PTHR48090:SF1">
    <property type="entry name" value="PROPHAGE BACTOPRENOL GLUCOSYL TRANSFERASE HOMOLOG"/>
    <property type="match status" value="1"/>
</dbReference>
<accession>A0ABP9WGJ1</accession>
<protein>
    <submittedName>
        <fullName evidence="10">Glycosyltransferase sll0501</fullName>
    </submittedName>
</protein>
<gene>
    <name evidence="10" type="ORF">Lsed01_00653</name>
</gene>
<evidence type="ECO:0000256" key="6">
    <source>
        <dbReference type="ARBA" id="ARBA00022989"/>
    </source>
</evidence>
<evidence type="ECO:0000259" key="9">
    <source>
        <dbReference type="Pfam" id="PF00535"/>
    </source>
</evidence>
<name>A0ABP9WGJ1_9MICO</name>
<evidence type="ECO:0000313" key="11">
    <source>
        <dbReference type="Proteomes" id="UP001426770"/>
    </source>
</evidence>
<dbReference type="InterPro" id="IPR029044">
    <property type="entry name" value="Nucleotide-diphossugar_trans"/>
</dbReference>
<evidence type="ECO:0000256" key="7">
    <source>
        <dbReference type="ARBA" id="ARBA00023136"/>
    </source>
</evidence>
<keyword evidence="6 8" id="KW-1133">Transmembrane helix</keyword>
<feature type="domain" description="Glycosyltransferase 2-like" evidence="9">
    <location>
        <begin position="39"/>
        <end position="104"/>
    </location>
</feature>
<evidence type="ECO:0000256" key="2">
    <source>
        <dbReference type="ARBA" id="ARBA00006739"/>
    </source>
</evidence>
<feature type="transmembrane region" description="Helical" evidence="8">
    <location>
        <begin position="240"/>
        <end position="266"/>
    </location>
</feature>
<evidence type="ECO:0000256" key="4">
    <source>
        <dbReference type="ARBA" id="ARBA00022679"/>
    </source>
</evidence>
<dbReference type="PANTHER" id="PTHR48090">
    <property type="entry name" value="UNDECAPRENYL-PHOSPHATE 4-DEOXY-4-FORMAMIDO-L-ARABINOSE TRANSFERASE-RELATED"/>
    <property type="match status" value="1"/>
</dbReference>
<dbReference type="SUPFAM" id="SSF53448">
    <property type="entry name" value="Nucleotide-diphospho-sugar transferases"/>
    <property type="match status" value="1"/>
</dbReference>
<reference evidence="10 11" key="1">
    <citation type="submission" date="2024-02" db="EMBL/GenBank/DDBJ databases">
        <title>Lysinimicrobium sediminis NBRC 112286.</title>
        <authorList>
            <person name="Ichikawa N."/>
            <person name="Katano-Makiyama Y."/>
            <person name="Hidaka K."/>
        </authorList>
    </citation>
    <scope>NUCLEOTIDE SEQUENCE [LARGE SCALE GENOMIC DNA]</scope>
    <source>
        <strain evidence="10 11">NBRC 112286</strain>
    </source>
</reference>
<keyword evidence="5 8" id="KW-0812">Transmembrane</keyword>
<comment type="subcellular location">
    <subcellularLocation>
        <location evidence="1">Membrane</location>
        <topology evidence="1">Multi-pass membrane protein</topology>
    </subcellularLocation>
</comment>
<proteinExistence type="inferred from homology"/>